<dbReference type="EMBL" id="BRXU01000002">
    <property type="protein sequence ID" value="GLC49444.1"/>
    <property type="molecule type" value="Genomic_DNA"/>
</dbReference>
<organism evidence="1 2">
    <name type="scientific">Pleodorina starrii</name>
    <dbReference type="NCBI Taxonomy" id="330485"/>
    <lineage>
        <taxon>Eukaryota</taxon>
        <taxon>Viridiplantae</taxon>
        <taxon>Chlorophyta</taxon>
        <taxon>core chlorophytes</taxon>
        <taxon>Chlorophyceae</taxon>
        <taxon>CS clade</taxon>
        <taxon>Chlamydomonadales</taxon>
        <taxon>Volvocaceae</taxon>
        <taxon>Pleodorina</taxon>
    </lineage>
</organism>
<comment type="caution">
    <text evidence="1">The sequence shown here is derived from an EMBL/GenBank/DDBJ whole genome shotgun (WGS) entry which is preliminary data.</text>
</comment>
<accession>A0A9W6BCB6</accession>
<proteinExistence type="predicted"/>
<reference evidence="1 2" key="1">
    <citation type="journal article" date="2023" name="Commun. Biol.">
        <title>Reorganization of the ancestral sex-determining regions during the evolution of trioecy in Pleodorina starrii.</title>
        <authorList>
            <person name="Takahashi K."/>
            <person name="Suzuki S."/>
            <person name="Kawai-Toyooka H."/>
            <person name="Yamamoto K."/>
            <person name="Hamaji T."/>
            <person name="Ootsuki R."/>
            <person name="Yamaguchi H."/>
            <person name="Kawachi M."/>
            <person name="Higashiyama T."/>
            <person name="Nozaki H."/>
        </authorList>
    </citation>
    <scope>NUCLEOTIDE SEQUENCE [LARGE SCALE GENOMIC DNA]</scope>
    <source>
        <strain evidence="1 2">NIES-4479</strain>
    </source>
</reference>
<evidence type="ECO:0000313" key="2">
    <source>
        <dbReference type="Proteomes" id="UP001165080"/>
    </source>
</evidence>
<sequence length="60" mass="6247">MWLGLVGGAPQASCEDSVNRALADIRKRVDTYRTTPDGPASQEEALAVEANAMVVSGAEA</sequence>
<dbReference type="Proteomes" id="UP001165080">
    <property type="component" value="Unassembled WGS sequence"/>
</dbReference>
<keyword evidence="2" id="KW-1185">Reference proteome</keyword>
<gene>
    <name evidence="1" type="primary">PLESTB000261</name>
    <name evidence="1" type="ORF">PLESTB_000219900</name>
</gene>
<dbReference type="AlphaFoldDB" id="A0A9W6BCB6"/>
<evidence type="ECO:0000313" key="1">
    <source>
        <dbReference type="EMBL" id="GLC49444.1"/>
    </source>
</evidence>
<protein>
    <submittedName>
        <fullName evidence="1">Uncharacterized protein</fullName>
    </submittedName>
</protein>
<name>A0A9W6BCB6_9CHLO</name>